<dbReference type="EMBL" id="QGKV02000649">
    <property type="protein sequence ID" value="KAF3582923.1"/>
    <property type="molecule type" value="Genomic_DNA"/>
</dbReference>
<evidence type="ECO:0000259" key="2">
    <source>
        <dbReference type="Pfam" id="PF09368"/>
    </source>
</evidence>
<comment type="caution">
    <text evidence="3">The sequence shown here is derived from an EMBL/GenBank/DDBJ whole genome shotgun (WGS) entry which is preliminary data.</text>
</comment>
<dbReference type="InterPro" id="IPR018972">
    <property type="entry name" value="Sas10_C_dom"/>
</dbReference>
<gene>
    <name evidence="3" type="ORF">DY000_02035930</name>
</gene>
<reference evidence="3 4" key="1">
    <citation type="journal article" date="2020" name="BMC Genomics">
        <title>Intraspecific diversification of the crop wild relative Brassica cretica Lam. using demographic model selection.</title>
        <authorList>
            <person name="Kioukis A."/>
            <person name="Michalopoulou V.A."/>
            <person name="Briers L."/>
            <person name="Pirintsos S."/>
            <person name="Studholme D.J."/>
            <person name="Pavlidis P."/>
            <person name="Sarris P.F."/>
        </authorList>
    </citation>
    <scope>NUCLEOTIDE SEQUENCE [LARGE SCALE GENOMIC DNA]</scope>
    <source>
        <strain evidence="4">cv. PFS-1207/04</strain>
    </source>
</reference>
<feature type="domain" description="Sas10 C-terminal" evidence="2">
    <location>
        <begin position="17"/>
        <end position="59"/>
    </location>
</feature>
<organism evidence="3 4">
    <name type="scientific">Brassica cretica</name>
    <name type="common">Mustard</name>
    <dbReference type="NCBI Taxonomy" id="69181"/>
    <lineage>
        <taxon>Eukaryota</taxon>
        <taxon>Viridiplantae</taxon>
        <taxon>Streptophyta</taxon>
        <taxon>Embryophyta</taxon>
        <taxon>Tracheophyta</taxon>
        <taxon>Spermatophyta</taxon>
        <taxon>Magnoliopsida</taxon>
        <taxon>eudicotyledons</taxon>
        <taxon>Gunneridae</taxon>
        <taxon>Pentapetalae</taxon>
        <taxon>rosids</taxon>
        <taxon>malvids</taxon>
        <taxon>Brassicales</taxon>
        <taxon>Brassicaceae</taxon>
        <taxon>Brassiceae</taxon>
        <taxon>Brassica</taxon>
    </lineage>
</organism>
<feature type="region of interest" description="Disordered" evidence="1">
    <location>
        <begin position="34"/>
        <end position="61"/>
    </location>
</feature>
<evidence type="ECO:0000256" key="1">
    <source>
        <dbReference type="SAM" id="MobiDB-lite"/>
    </source>
</evidence>
<dbReference type="Proteomes" id="UP000266723">
    <property type="component" value="Unassembled WGS sequence"/>
</dbReference>
<evidence type="ECO:0000313" key="4">
    <source>
        <dbReference type="Proteomes" id="UP000266723"/>
    </source>
</evidence>
<name>A0ABQ7DXW9_BRACR</name>
<accession>A0ABQ7DXW9</accession>
<protein>
    <recommendedName>
        <fullName evidence="2">Sas10 C-terminal domain-containing protein</fullName>
    </recommendedName>
</protein>
<keyword evidence="4" id="KW-1185">Reference proteome</keyword>
<evidence type="ECO:0000313" key="3">
    <source>
        <dbReference type="EMBL" id="KAF3582923.1"/>
    </source>
</evidence>
<dbReference type="Pfam" id="PF09368">
    <property type="entry name" value="Sas10"/>
    <property type="match status" value="1"/>
</dbReference>
<sequence>MVSAFEHPTGRRKLKIYSDKYTDKVKRRGGQVREIRKPSGPYGGEGLGINPNISHSIRIKN</sequence>
<proteinExistence type="predicted"/>